<keyword evidence="1" id="KW-1133">Transmembrane helix</keyword>
<dbReference type="Proteomes" id="UP000439113">
    <property type="component" value="Unassembled WGS sequence"/>
</dbReference>
<feature type="transmembrane region" description="Helical" evidence="1">
    <location>
        <begin position="39"/>
        <end position="61"/>
    </location>
</feature>
<name>A0A6N8DID3_RHOAC</name>
<keyword evidence="1" id="KW-0812">Transmembrane</keyword>
<gene>
    <name evidence="2" type="ORF">GJ654_04510</name>
</gene>
<comment type="caution">
    <text evidence="2">The sequence shown here is derived from an EMBL/GenBank/DDBJ whole genome shotgun (WGS) entry which is preliminary data.</text>
</comment>
<evidence type="ECO:0000313" key="3">
    <source>
        <dbReference type="Proteomes" id="UP000439113"/>
    </source>
</evidence>
<keyword evidence="1" id="KW-0472">Membrane</keyword>
<evidence type="ECO:0000313" key="2">
    <source>
        <dbReference type="EMBL" id="MTV30252.1"/>
    </source>
</evidence>
<sequence length="130" mass="13839">MSVKTFLTIISLIGLLFGIGELLAPATMASIYGAQVSPHSALMSRFFGVALLAWAMIAWFAKDFHDEADLRHVLAPSGFAHSAGVIVAVMGTLDGTTNAMGWLSALIFLFGAIGSFYFLTARLPHGLVHN</sequence>
<organism evidence="2 3">
    <name type="scientific">Rhodoblastus acidophilus</name>
    <name type="common">Rhodopseudomonas acidophila</name>
    <dbReference type="NCBI Taxonomy" id="1074"/>
    <lineage>
        <taxon>Bacteria</taxon>
        <taxon>Pseudomonadati</taxon>
        <taxon>Pseudomonadota</taxon>
        <taxon>Alphaproteobacteria</taxon>
        <taxon>Hyphomicrobiales</taxon>
        <taxon>Rhodoblastaceae</taxon>
        <taxon>Rhodoblastus</taxon>
    </lineage>
</organism>
<protein>
    <submittedName>
        <fullName evidence="2">Uncharacterized protein</fullName>
    </submittedName>
</protein>
<dbReference type="AlphaFoldDB" id="A0A6N8DID3"/>
<dbReference type="RefSeq" id="WP_155444924.1">
    <property type="nucleotide sequence ID" value="NZ_JAOQNR010000003.1"/>
</dbReference>
<reference evidence="2 3" key="1">
    <citation type="submission" date="2019-11" db="EMBL/GenBank/DDBJ databases">
        <title>Whole-genome sequence of a Rhodoblastus acidophilus DSM 142.</title>
        <authorList>
            <person name="Kyndt J.A."/>
            <person name="Meyer T.E."/>
        </authorList>
    </citation>
    <scope>NUCLEOTIDE SEQUENCE [LARGE SCALE GENOMIC DNA]</scope>
    <source>
        <strain evidence="2 3">DSM 142</strain>
    </source>
</reference>
<accession>A0A6N8DID3</accession>
<proteinExistence type="predicted"/>
<feature type="transmembrane region" description="Helical" evidence="1">
    <location>
        <begin position="73"/>
        <end position="93"/>
    </location>
</feature>
<dbReference type="OrthoDB" id="8242739at2"/>
<evidence type="ECO:0000256" key="1">
    <source>
        <dbReference type="SAM" id="Phobius"/>
    </source>
</evidence>
<feature type="transmembrane region" description="Helical" evidence="1">
    <location>
        <begin position="99"/>
        <end position="119"/>
    </location>
</feature>
<dbReference type="EMBL" id="WNKS01000003">
    <property type="protein sequence ID" value="MTV30252.1"/>
    <property type="molecule type" value="Genomic_DNA"/>
</dbReference>